<evidence type="ECO:0000313" key="3">
    <source>
        <dbReference type="Proteomes" id="UP000092555"/>
    </source>
</evidence>
<comment type="caution">
    <text evidence="2">The sequence shown here is derived from an EMBL/GenBank/DDBJ whole genome shotgun (WGS) entry which is preliminary data.</text>
</comment>
<evidence type="ECO:0000313" key="2">
    <source>
        <dbReference type="EMBL" id="OBA22828.1"/>
    </source>
</evidence>
<sequence>MRFLKLRPGPGSRIHRRPSAGAAPLILWTRAILPRVQFPTLSSQQHQHQTPKHKNQKQIKSKSKTKQNKSQKQKQKQSQEQKQNQS</sequence>
<protein>
    <submittedName>
        <fullName evidence="2">Uncharacterized protein</fullName>
    </submittedName>
</protein>
<feature type="compositionally biased region" description="Polar residues" evidence="1">
    <location>
        <begin position="39"/>
        <end position="48"/>
    </location>
</feature>
<feature type="compositionally biased region" description="Basic residues" evidence="1">
    <location>
        <begin position="49"/>
        <end position="75"/>
    </location>
</feature>
<dbReference type="AlphaFoldDB" id="A0A1A0HG46"/>
<organism evidence="2 3">
    <name type="scientific">Metschnikowia bicuspidata var. bicuspidata NRRL YB-4993</name>
    <dbReference type="NCBI Taxonomy" id="869754"/>
    <lineage>
        <taxon>Eukaryota</taxon>
        <taxon>Fungi</taxon>
        <taxon>Dikarya</taxon>
        <taxon>Ascomycota</taxon>
        <taxon>Saccharomycotina</taxon>
        <taxon>Pichiomycetes</taxon>
        <taxon>Metschnikowiaceae</taxon>
        <taxon>Metschnikowia</taxon>
    </lineage>
</organism>
<accession>A0A1A0HG46</accession>
<dbReference type="RefSeq" id="XP_018713309.1">
    <property type="nucleotide sequence ID" value="XM_018855397.1"/>
</dbReference>
<keyword evidence="3" id="KW-1185">Reference proteome</keyword>
<gene>
    <name evidence="2" type="ORF">METBIDRAFT_29408</name>
</gene>
<evidence type="ECO:0000256" key="1">
    <source>
        <dbReference type="SAM" id="MobiDB-lite"/>
    </source>
</evidence>
<dbReference type="Proteomes" id="UP000092555">
    <property type="component" value="Unassembled WGS sequence"/>
</dbReference>
<feature type="compositionally biased region" description="Low complexity" evidence="1">
    <location>
        <begin position="76"/>
        <end position="86"/>
    </location>
</feature>
<name>A0A1A0HG46_9ASCO</name>
<feature type="region of interest" description="Disordered" evidence="1">
    <location>
        <begin position="1"/>
        <end position="23"/>
    </location>
</feature>
<reference evidence="2 3" key="1">
    <citation type="submission" date="2016-05" db="EMBL/GenBank/DDBJ databases">
        <title>Comparative genomics of biotechnologically important yeasts.</title>
        <authorList>
            <consortium name="DOE Joint Genome Institute"/>
            <person name="Riley R."/>
            <person name="Haridas S."/>
            <person name="Wolfe K.H."/>
            <person name="Lopes M.R."/>
            <person name="Hittinger C.T."/>
            <person name="Goker M."/>
            <person name="Salamov A."/>
            <person name="Wisecaver J."/>
            <person name="Long T.M."/>
            <person name="Aerts A.L."/>
            <person name="Barry K."/>
            <person name="Choi C."/>
            <person name="Clum A."/>
            <person name="Coughlan A.Y."/>
            <person name="Deshpande S."/>
            <person name="Douglass A.P."/>
            <person name="Hanson S.J."/>
            <person name="Klenk H.-P."/>
            <person name="LaButti K."/>
            <person name="Lapidus A."/>
            <person name="Lindquist E."/>
            <person name="Lipzen A."/>
            <person name="Meier-kolthoff J.P."/>
            <person name="Ohm R.A."/>
            <person name="Otillar R.P."/>
            <person name="Pangilinan J."/>
            <person name="Peng Y."/>
            <person name="Rokas A."/>
            <person name="Rosa C.A."/>
            <person name="Scheuner C."/>
            <person name="Sibirny A.A."/>
            <person name="Slot J.C."/>
            <person name="Stielow J.B."/>
            <person name="Sun H."/>
            <person name="Kurtzman C.P."/>
            <person name="Blackwell M."/>
            <person name="Grigoriev I.V."/>
            <person name="Jeffries T.W."/>
        </authorList>
    </citation>
    <scope>NUCLEOTIDE SEQUENCE [LARGE SCALE GENOMIC DNA]</scope>
    <source>
        <strain evidence="2 3">NRRL YB-4993</strain>
    </source>
</reference>
<proteinExistence type="predicted"/>
<dbReference type="GeneID" id="30028373"/>
<feature type="region of interest" description="Disordered" evidence="1">
    <location>
        <begin position="39"/>
        <end position="86"/>
    </location>
</feature>
<dbReference type="EMBL" id="LXTC01000001">
    <property type="protein sequence ID" value="OBA22828.1"/>
    <property type="molecule type" value="Genomic_DNA"/>
</dbReference>